<evidence type="ECO:0000313" key="3">
    <source>
        <dbReference type="EMBL" id="MEI5906226.1"/>
    </source>
</evidence>
<keyword evidence="1" id="KW-0472">Membrane</keyword>
<dbReference type="NCBIfam" id="TIGR02873">
    <property type="entry name" value="spore_ylxY"/>
    <property type="match status" value="1"/>
</dbReference>
<dbReference type="PANTHER" id="PTHR10587">
    <property type="entry name" value="GLYCOSYL TRANSFERASE-RELATED"/>
    <property type="match status" value="1"/>
</dbReference>
<dbReference type="PANTHER" id="PTHR10587:SF80">
    <property type="entry name" value="CHITOOLIGOSACCHARIDE DEACETYLASE"/>
    <property type="match status" value="1"/>
</dbReference>
<dbReference type="CDD" id="cd10950">
    <property type="entry name" value="CE4_BsYlxY_like"/>
    <property type="match status" value="1"/>
</dbReference>
<keyword evidence="1" id="KW-1133">Transmembrane helix</keyword>
<dbReference type="InterPro" id="IPR050248">
    <property type="entry name" value="Polysacc_deacetylase_ArnD"/>
</dbReference>
<dbReference type="Gene3D" id="3.20.20.370">
    <property type="entry name" value="Glycoside hydrolase/deacetylase"/>
    <property type="match status" value="1"/>
</dbReference>
<feature type="domain" description="NodB homology" evidence="2">
    <location>
        <begin position="128"/>
        <end position="304"/>
    </location>
</feature>
<name>A0ABU8HAH7_9BACI</name>
<accession>A0ABU8HAH7</accession>
<dbReference type="EMBL" id="JBBAXC010000002">
    <property type="protein sequence ID" value="MEI5906226.1"/>
    <property type="molecule type" value="Genomic_DNA"/>
</dbReference>
<dbReference type="SUPFAM" id="SSF88713">
    <property type="entry name" value="Glycoside hydrolase/deacetylase"/>
    <property type="match status" value="1"/>
</dbReference>
<proteinExistence type="predicted"/>
<reference evidence="3 4" key="1">
    <citation type="journal article" date="2018" name="J. Microbiol.">
        <title>Bacillus spongiae sp. nov., isolated from sponge of Jeju Island.</title>
        <authorList>
            <person name="Lee G.E."/>
            <person name="Im W.T."/>
            <person name="Park J.S."/>
        </authorList>
    </citation>
    <scope>NUCLEOTIDE SEQUENCE [LARGE SCALE GENOMIC DNA]</scope>
    <source>
        <strain evidence="3 4">135PIL107-10</strain>
    </source>
</reference>
<gene>
    <name evidence="3" type="ORF">WAK64_03955</name>
</gene>
<evidence type="ECO:0000313" key="4">
    <source>
        <dbReference type="Proteomes" id="UP001312865"/>
    </source>
</evidence>
<dbReference type="InterPro" id="IPR014228">
    <property type="entry name" value="Spore_polysacc_deacetyl_YlxY"/>
</dbReference>
<sequence>MKIEKKGIAIVLIIIIGWLTVNNPWTNSYVTTLKTIDVPVDGKNELIQRIEKEAKAFYIAPKDAVVDSVWKATAGYNGLKVDIEGSYKKMKKEGKYQKDLLIFEQISPKVHLSDLPAAPIYRGNPDKPMVSFLINVAWGNEHLPKILSALKKHQVFATFFLEGRWVKENPDLAKMIVDAGHEVGNHSYSHPNMKNLSSAEIQRELTKTNEIIESTIGKRVKWFAPPSGSFGEEVVDIAASMHMKTILWSVDTIDWQKPSVNVMIERVVKKVHPGAMILMHPTQPTADAMEQLIIEIKKKNLRIGTVTQLLKEDRIILPQGNNPTNSGET</sequence>
<feature type="transmembrane region" description="Helical" evidence="1">
    <location>
        <begin position="7"/>
        <end position="25"/>
    </location>
</feature>
<protein>
    <submittedName>
        <fullName evidence="3">Polysaccharide deacetylase family protein</fullName>
    </submittedName>
</protein>
<evidence type="ECO:0000256" key="1">
    <source>
        <dbReference type="SAM" id="Phobius"/>
    </source>
</evidence>
<dbReference type="Pfam" id="PF01522">
    <property type="entry name" value="Polysacc_deac_1"/>
    <property type="match status" value="1"/>
</dbReference>
<dbReference type="Proteomes" id="UP001312865">
    <property type="component" value="Unassembled WGS sequence"/>
</dbReference>
<evidence type="ECO:0000259" key="2">
    <source>
        <dbReference type="PROSITE" id="PS51677"/>
    </source>
</evidence>
<dbReference type="PROSITE" id="PS51677">
    <property type="entry name" value="NODB"/>
    <property type="match status" value="1"/>
</dbReference>
<keyword evidence="1" id="KW-0812">Transmembrane</keyword>
<dbReference type="InterPro" id="IPR011330">
    <property type="entry name" value="Glyco_hydro/deAcase_b/a-brl"/>
</dbReference>
<comment type="caution">
    <text evidence="3">The sequence shown here is derived from an EMBL/GenBank/DDBJ whole genome shotgun (WGS) entry which is preliminary data.</text>
</comment>
<keyword evidence="4" id="KW-1185">Reference proteome</keyword>
<dbReference type="InterPro" id="IPR002509">
    <property type="entry name" value="NODB_dom"/>
</dbReference>
<organism evidence="3 4">
    <name type="scientific">Bacillus spongiae</name>
    <dbReference type="NCBI Taxonomy" id="2683610"/>
    <lineage>
        <taxon>Bacteria</taxon>
        <taxon>Bacillati</taxon>
        <taxon>Bacillota</taxon>
        <taxon>Bacilli</taxon>
        <taxon>Bacillales</taxon>
        <taxon>Bacillaceae</taxon>
        <taxon>Bacillus</taxon>
    </lineage>
</organism>
<dbReference type="RefSeq" id="WP_336585644.1">
    <property type="nucleotide sequence ID" value="NZ_JBBAXC010000002.1"/>
</dbReference>